<dbReference type="EMBL" id="CAEY01001585">
    <property type="status" value="NOT_ANNOTATED_CDS"/>
    <property type="molecule type" value="Genomic_DNA"/>
</dbReference>
<proteinExistence type="predicted"/>
<sequence length="49" mass="5481">MSSSYCFSIVISPINSIVDRIIIKRNRTGNLFGVLLSYVKRTPVGQAHE</sequence>
<reference evidence="2" key="1">
    <citation type="submission" date="2011-08" db="EMBL/GenBank/DDBJ databases">
        <authorList>
            <person name="Rombauts S."/>
        </authorList>
    </citation>
    <scope>NUCLEOTIDE SEQUENCE</scope>
    <source>
        <strain evidence="2">London</strain>
    </source>
</reference>
<dbReference type="EnsemblMetazoa" id="tetur05g04760.1">
    <property type="protein sequence ID" value="tetur05g04760.1"/>
    <property type="gene ID" value="tetur05g04760"/>
</dbReference>
<organism evidence="1 2">
    <name type="scientific">Tetranychus urticae</name>
    <name type="common">Two-spotted spider mite</name>
    <dbReference type="NCBI Taxonomy" id="32264"/>
    <lineage>
        <taxon>Eukaryota</taxon>
        <taxon>Metazoa</taxon>
        <taxon>Ecdysozoa</taxon>
        <taxon>Arthropoda</taxon>
        <taxon>Chelicerata</taxon>
        <taxon>Arachnida</taxon>
        <taxon>Acari</taxon>
        <taxon>Acariformes</taxon>
        <taxon>Trombidiformes</taxon>
        <taxon>Prostigmata</taxon>
        <taxon>Eleutherengona</taxon>
        <taxon>Raphignathae</taxon>
        <taxon>Tetranychoidea</taxon>
        <taxon>Tetranychidae</taxon>
        <taxon>Tetranychus</taxon>
    </lineage>
</organism>
<dbReference type="Proteomes" id="UP000015104">
    <property type="component" value="Unassembled WGS sequence"/>
</dbReference>
<evidence type="ECO:0000313" key="2">
    <source>
        <dbReference type="Proteomes" id="UP000015104"/>
    </source>
</evidence>
<dbReference type="AlphaFoldDB" id="T1K525"/>
<protein>
    <submittedName>
        <fullName evidence="1">Uncharacterized protein</fullName>
    </submittedName>
</protein>
<keyword evidence="2" id="KW-1185">Reference proteome</keyword>
<dbReference type="HOGENOM" id="CLU_3144599_0_0_1"/>
<accession>T1K525</accession>
<evidence type="ECO:0000313" key="1">
    <source>
        <dbReference type="EnsemblMetazoa" id="tetur05g04760.1"/>
    </source>
</evidence>
<reference evidence="1" key="2">
    <citation type="submission" date="2015-06" db="UniProtKB">
        <authorList>
            <consortium name="EnsemblMetazoa"/>
        </authorList>
    </citation>
    <scope>IDENTIFICATION</scope>
</reference>
<name>T1K525_TETUR</name>